<dbReference type="PANTHER" id="PTHR34129">
    <property type="entry name" value="BLR1139 PROTEIN"/>
    <property type="match status" value="1"/>
</dbReference>
<organism evidence="1 2">
    <name type="scientific">Streptomyces showdoensis</name>
    <dbReference type="NCBI Taxonomy" id="68268"/>
    <lineage>
        <taxon>Bacteria</taxon>
        <taxon>Bacillati</taxon>
        <taxon>Actinomycetota</taxon>
        <taxon>Actinomycetes</taxon>
        <taxon>Kitasatosporales</taxon>
        <taxon>Streptomycetaceae</taxon>
        <taxon>Streptomyces</taxon>
    </lineage>
</organism>
<accession>A0A2P2GK10</accession>
<dbReference type="Proteomes" id="UP000265325">
    <property type="component" value="Unassembled WGS sequence"/>
</dbReference>
<evidence type="ECO:0008006" key="3">
    <source>
        <dbReference type="Google" id="ProtNLM"/>
    </source>
</evidence>
<dbReference type="PANTHER" id="PTHR34129:SF1">
    <property type="entry name" value="DUF952 DOMAIN-CONTAINING PROTEIN"/>
    <property type="match status" value="1"/>
</dbReference>
<gene>
    <name evidence="1" type="ORF">VO63_21435</name>
</gene>
<dbReference type="Gene3D" id="3.20.170.20">
    <property type="entry name" value="Protein of unknown function DUF952"/>
    <property type="match status" value="1"/>
</dbReference>
<dbReference type="AlphaFoldDB" id="A0A2P2GK10"/>
<dbReference type="EMBL" id="LAQS01000033">
    <property type="protein sequence ID" value="KKZ71850.1"/>
    <property type="molecule type" value="Genomic_DNA"/>
</dbReference>
<comment type="caution">
    <text evidence="1">The sequence shown here is derived from an EMBL/GenBank/DDBJ whole genome shotgun (WGS) entry which is preliminary data.</text>
</comment>
<protein>
    <recommendedName>
        <fullName evidence="3">Glutathione S-transferase</fullName>
    </recommendedName>
</protein>
<evidence type="ECO:0000313" key="2">
    <source>
        <dbReference type="Proteomes" id="UP000265325"/>
    </source>
</evidence>
<sequence>MLLHVVPLDEWSADPGLPYAPPSLAAEGFVHCSPDETAALAIADAHYRTAAGPLLVLVIDESRLSGEVRWEGSEDQLFPHVYGPIERAAVTALLEVRRDPDGRARELTPWA</sequence>
<reference evidence="1 2" key="1">
    <citation type="submission" date="2015-05" db="EMBL/GenBank/DDBJ databases">
        <title>Draft Genome assembly of Streptomyces showdoensis.</title>
        <authorList>
            <person name="Thapa K.K."/>
            <person name="Metsa-Ketela M."/>
        </authorList>
    </citation>
    <scope>NUCLEOTIDE SEQUENCE [LARGE SCALE GENOMIC DNA]</scope>
    <source>
        <strain evidence="1 2">ATCC 15227</strain>
    </source>
</reference>
<dbReference type="SUPFAM" id="SSF56399">
    <property type="entry name" value="ADP-ribosylation"/>
    <property type="match status" value="1"/>
</dbReference>
<dbReference type="Pfam" id="PF06108">
    <property type="entry name" value="DUF952"/>
    <property type="match status" value="1"/>
</dbReference>
<evidence type="ECO:0000313" key="1">
    <source>
        <dbReference type="EMBL" id="KKZ71850.1"/>
    </source>
</evidence>
<proteinExistence type="predicted"/>
<dbReference type="InterPro" id="IPR009297">
    <property type="entry name" value="DUF952"/>
</dbReference>
<keyword evidence="2" id="KW-1185">Reference proteome</keyword>
<name>A0A2P2GK10_STREW</name>
<dbReference type="RefSeq" id="WP_046909517.1">
    <property type="nucleotide sequence ID" value="NZ_BAAAXG010000026.1"/>
</dbReference>
<dbReference type="OrthoDB" id="5638018at2"/>